<feature type="transmembrane region" description="Helical" evidence="6">
    <location>
        <begin position="35"/>
        <end position="52"/>
    </location>
</feature>
<dbReference type="EMBL" id="BBWV01000001">
    <property type="protein sequence ID" value="GAO41923.1"/>
    <property type="molecule type" value="Genomic_DNA"/>
</dbReference>
<dbReference type="Pfam" id="PF06800">
    <property type="entry name" value="Sugar_transport"/>
    <property type="match status" value="1"/>
</dbReference>
<evidence type="ECO:0000256" key="6">
    <source>
        <dbReference type="SAM" id="Phobius"/>
    </source>
</evidence>
<evidence type="ECO:0000256" key="5">
    <source>
        <dbReference type="ARBA" id="ARBA00023136"/>
    </source>
</evidence>
<keyword evidence="8" id="KW-1185">Reference proteome</keyword>
<feature type="transmembrane region" description="Helical" evidence="6">
    <location>
        <begin position="58"/>
        <end position="80"/>
    </location>
</feature>
<gene>
    <name evidence="7" type="ORF">FPE01S_01_09380</name>
</gene>
<evidence type="ECO:0000256" key="3">
    <source>
        <dbReference type="ARBA" id="ARBA00022692"/>
    </source>
</evidence>
<feature type="transmembrane region" description="Helical" evidence="6">
    <location>
        <begin position="236"/>
        <end position="256"/>
    </location>
</feature>
<sequence>MAVTDWLIACIPILSFGIVPVIATKMGGTAIDQAMGIALGGFIFALSAFLLLRPALTSQIFVIGAISGLCWAIGSVGQFIGMHHLGVSLSIPISCAGQIIGTSVLGMILGDWATAASKGYGITALILIIGGTALTSYKQQQAGQQLAWRKGLMANLISSLGFTAYAGLLKYYRIGGWESLLPQSMGQIAGVLLIASLVFRRLPKGAAAGRNIFTGLVWAGGNLSLLLSTAKIGLAVAYPVSQAATIVSVLGGVFLNHEKKSRREWVSAIAGMLIIVAGLYLIYLSSRHDSKPEF</sequence>
<dbReference type="InterPro" id="IPR010651">
    <property type="entry name" value="Sugar_transport"/>
</dbReference>
<comment type="subcellular location">
    <subcellularLocation>
        <location evidence="1">Membrane</location>
        <topology evidence="1">Multi-pass membrane protein</topology>
    </subcellularLocation>
</comment>
<evidence type="ECO:0000256" key="1">
    <source>
        <dbReference type="ARBA" id="ARBA00004141"/>
    </source>
</evidence>
<organism evidence="7 8">
    <name type="scientific">Flavihumibacter petaseus NBRC 106054</name>
    <dbReference type="NCBI Taxonomy" id="1220578"/>
    <lineage>
        <taxon>Bacteria</taxon>
        <taxon>Pseudomonadati</taxon>
        <taxon>Bacteroidota</taxon>
        <taxon>Chitinophagia</taxon>
        <taxon>Chitinophagales</taxon>
        <taxon>Chitinophagaceae</taxon>
        <taxon>Flavihumibacter</taxon>
    </lineage>
</organism>
<dbReference type="AlphaFoldDB" id="A0A0E9MWQ3"/>
<dbReference type="GO" id="GO:0015144">
    <property type="term" value="F:carbohydrate transmembrane transporter activity"/>
    <property type="evidence" value="ECO:0007669"/>
    <property type="project" value="InterPro"/>
</dbReference>
<feature type="transmembrane region" description="Helical" evidence="6">
    <location>
        <begin position="180"/>
        <end position="199"/>
    </location>
</feature>
<dbReference type="OrthoDB" id="1452595at2"/>
<feature type="transmembrane region" description="Helical" evidence="6">
    <location>
        <begin position="6"/>
        <end position="23"/>
    </location>
</feature>
<comment type="similarity">
    <text evidence="2">Belongs to the GRP transporter (TC 2.A.7.5) family.</text>
</comment>
<keyword evidence="4 6" id="KW-1133">Transmembrane helix</keyword>
<dbReference type="Proteomes" id="UP000033121">
    <property type="component" value="Unassembled WGS sequence"/>
</dbReference>
<keyword evidence="3 6" id="KW-0812">Transmembrane</keyword>
<comment type="caution">
    <text evidence="7">The sequence shown here is derived from an EMBL/GenBank/DDBJ whole genome shotgun (WGS) entry which is preliminary data.</text>
</comment>
<dbReference type="STRING" id="1220578.FPE01S_01_09380"/>
<dbReference type="Gene3D" id="1.10.3730.20">
    <property type="match status" value="1"/>
</dbReference>
<reference evidence="7 8" key="1">
    <citation type="submission" date="2015-04" db="EMBL/GenBank/DDBJ databases">
        <title>Whole genome shotgun sequence of Flavihumibacter petaseus NBRC 106054.</title>
        <authorList>
            <person name="Miyazawa S."/>
            <person name="Hosoyama A."/>
            <person name="Hashimoto M."/>
            <person name="Noguchi M."/>
            <person name="Tsuchikane K."/>
            <person name="Ohji S."/>
            <person name="Yamazoe A."/>
            <person name="Ichikawa N."/>
            <person name="Kimura A."/>
            <person name="Fujita N."/>
        </authorList>
    </citation>
    <scope>NUCLEOTIDE SEQUENCE [LARGE SCALE GENOMIC DNA]</scope>
    <source>
        <strain evidence="7 8">NBRC 106054</strain>
    </source>
</reference>
<evidence type="ECO:0000313" key="7">
    <source>
        <dbReference type="EMBL" id="GAO41923.1"/>
    </source>
</evidence>
<proteinExistence type="inferred from homology"/>
<evidence type="ECO:0000256" key="4">
    <source>
        <dbReference type="ARBA" id="ARBA00022989"/>
    </source>
</evidence>
<dbReference type="PANTHER" id="PTHR16119">
    <property type="entry name" value="TRANSMEMBRANE PROTEIN 144"/>
    <property type="match status" value="1"/>
</dbReference>
<dbReference type="InterPro" id="IPR037185">
    <property type="entry name" value="EmrE-like"/>
</dbReference>
<dbReference type="RefSeq" id="WP_046367698.1">
    <property type="nucleotide sequence ID" value="NZ_BBWV01000001.1"/>
</dbReference>
<accession>A0A0E9MWQ3</accession>
<dbReference type="SUPFAM" id="SSF103481">
    <property type="entry name" value="Multidrug resistance efflux transporter EmrE"/>
    <property type="match status" value="1"/>
</dbReference>
<dbReference type="GO" id="GO:0016020">
    <property type="term" value="C:membrane"/>
    <property type="evidence" value="ECO:0007669"/>
    <property type="project" value="UniProtKB-SubCell"/>
</dbReference>
<protein>
    <submittedName>
        <fullName evidence="7">Putative glucose uptake protein</fullName>
    </submittedName>
</protein>
<keyword evidence="5 6" id="KW-0472">Membrane</keyword>
<name>A0A0E9MWQ3_9BACT</name>
<dbReference type="PANTHER" id="PTHR16119:SF17">
    <property type="entry name" value="TRANSMEMBRANE PROTEIN 144"/>
    <property type="match status" value="1"/>
</dbReference>
<feature type="transmembrane region" description="Helical" evidence="6">
    <location>
        <begin position="211"/>
        <end position="230"/>
    </location>
</feature>
<evidence type="ECO:0000256" key="2">
    <source>
        <dbReference type="ARBA" id="ARBA00006117"/>
    </source>
</evidence>
<feature type="transmembrane region" description="Helical" evidence="6">
    <location>
        <begin position="147"/>
        <end position="168"/>
    </location>
</feature>
<feature type="transmembrane region" description="Helical" evidence="6">
    <location>
        <begin position="115"/>
        <end position="135"/>
    </location>
</feature>
<feature type="transmembrane region" description="Helical" evidence="6">
    <location>
        <begin position="265"/>
        <end position="284"/>
    </location>
</feature>
<dbReference type="CDD" id="cd23110">
    <property type="entry name" value="GRP"/>
    <property type="match status" value="1"/>
</dbReference>
<evidence type="ECO:0000313" key="8">
    <source>
        <dbReference type="Proteomes" id="UP000033121"/>
    </source>
</evidence>